<evidence type="ECO:0000256" key="1">
    <source>
        <dbReference type="SAM" id="Phobius"/>
    </source>
</evidence>
<dbReference type="EMBL" id="LGST01000057">
    <property type="protein sequence ID" value="KND96269.1"/>
    <property type="molecule type" value="Genomic_DNA"/>
</dbReference>
<protein>
    <submittedName>
        <fullName evidence="2">Uncharacterized protein</fullName>
    </submittedName>
</protein>
<gene>
    <name evidence="2" type="ORF">QG37_07397</name>
</gene>
<feature type="transmembrane region" description="Helical" evidence="1">
    <location>
        <begin position="67"/>
        <end position="87"/>
    </location>
</feature>
<comment type="caution">
    <text evidence="2">The sequence shown here is derived from an EMBL/GenBank/DDBJ whole genome shotgun (WGS) entry which is preliminary data.</text>
</comment>
<feature type="transmembrane region" description="Helical" evidence="1">
    <location>
        <begin position="6"/>
        <end position="26"/>
    </location>
</feature>
<dbReference type="VEuPathDB" id="FungiDB:QG37_07397"/>
<keyword evidence="1" id="KW-1133">Transmembrane helix</keyword>
<proteinExistence type="predicted"/>
<dbReference type="AlphaFoldDB" id="A0A0L0NQH3"/>
<accession>A0A0L0NQH3</accession>
<sequence>MGRIDTGGLIILRFYTESFIFFYFFYEVQRCLSRGPSKRAIGQIVFTKGYTRGRWPERRNKGPNADVTITFFFFFFSLQTILLHVGACG</sequence>
<organism evidence="2 3">
    <name type="scientific">Candidozyma auris</name>
    <name type="common">Yeast</name>
    <name type="synonym">Candida auris</name>
    <dbReference type="NCBI Taxonomy" id="498019"/>
    <lineage>
        <taxon>Eukaryota</taxon>
        <taxon>Fungi</taxon>
        <taxon>Dikarya</taxon>
        <taxon>Ascomycota</taxon>
        <taxon>Saccharomycotina</taxon>
        <taxon>Pichiomycetes</taxon>
        <taxon>Metschnikowiaceae</taxon>
        <taxon>Candidozyma</taxon>
    </lineage>
</organism>
<evidence type="ECO:0000313" key="3">
    <source>
        <dbReference type="Proteomes" id="UP000037122"/>
    </source>
</evidence>
<keyword evidence="1" id="KW-0812">Transmembrane</keyword>
<name>A0A0L0NQH3_CANAR</name>
<reference evidence="3" key="1">
    <citation type="journal article" date="2015" name="BMC Genomics">
        <title>Draft genome of a commonly misdiagnosed multidrug resistant pathogen Candida auris.</title>
        <authorList>
            <person name="Chatterjee S."/>
            <person name="Alampalli S.V."/>
            <person name="Nageshan R.K."/>
            <person name="Chettiar S.T."/>
            <person name="Joshi S."/>
            <person name="Tatu U.S."/>
        </authorList>
    </citation>
    <scope>NUCLEOTIDE SEQUENCE [LARGE SCALE GENOMIC DNA]</scope>
    <source>
        <strain evidence="3">6684</strain>
    </source>
</reference>
<dbReference type="Proteomes" id="UP000037122">
    <property type="component" value="Unassembled WGS sequence"/>
</dbReference>
<evidence type="ECO:0000313" key="2">
    <source>
        <dbReference type="EMBL" id="KND96269.1"/>
    </source>
</evidence>
<keyword evidence="1" id="KW-0472">Membrane</keyword>